<protein>
    <submittedName>
        <fullName evidence="2">Uncharacterized protein</fullName>
    </submittedName>
</protein>
<keyword evidence="1" id="KW-0812">Transmembrane</keyword>
<gene>
    <name evidence="2" type="ORF">J5N97_029945</name>
</gene>
<comment type="caution">
    <text evidence="2">The sequence shown here is derived from an EMBL/GenBank/DDBJ whole genome shotgun (WGS) entry which is preliminary data.</text>
</comment>
<dbReference type="EMBL" id="JAGGNH010000010">
    <property type="protein sequence ID" value="KAJ0962117.1"/>
    <property type="molecule type" value="Genomic_DNA"/>
</dbReference>
<dbReference type="Proteomes" id="UP001085076">
    <property type="component" value="Miscellaneous, Linkage group lg10"/>
</dbReference>
<keyword evidence="1" id="KW-0472">Membrane</keyword>
<evidence type="ECO:0000313" key="3">
    <source>
        <dbReference type="Proteomes" id="UP001085076"/>
    </source>
</evidence>
<feature type="transmembrane region" description="Helical" evidence="1">
    <location>
        <begin position="63"/>
        <end position="82"/>
    </location>
</feature>
<reference evidence="2" key="2">
    <citation type="journal article" date="2022" name="Hortic Res">
        <title>The genome of Dioscorea zingiberensis sheds light on the biosynthesis, origin and evolution of the medicinally important diosgenin saponins.</title>
        <authorList>
            <person name="Li Y."/>
            <person name="Tan C."/>
            <person name="Li Z."/>
            <person name="Guo J."/>
            <person name="Li S."/>
            <person name="Chen X."/>
            <person name="Wang C."/>
            <person name="Dai X."/>
            <person name="Yang H."/>
            <person name="Song W."/>
            <person name="Hou L."/>
            <person name="Xu J."/>
            <person name="Tong Z."/>
            <person name="Xu A."/>
            <person name="Yuan X."/>
            <person name="Wang W."/>
            <person name="Yang Q."/>
            <person name="Chen L."/>
            <person name="Sun Z."/>
            <person name="Wang K."/>
            <person name="Pan B."/>
            <person name="Chen J."/>
            <person name="Bao Y."/>
            <person name="Liu F."/>
            <person name="Qi X."/>
            <person name="Gang D.R."/>
            <person name="Wen J."/>
            <person name="Li J."/>
        </authorList>
    </citation>
    <scope>NUCLEOTIDE SEQUENCE</scope>
    <source>
        <strain evidence="2">Dzin_1.0</strain>
    </source>
</reference>
<sequence length="131" mass="15286">MEIRICLMTWMNSLKPHHHSKNLKTPCEIIPFCKSFQLLTSIHALVFFVLMQEYMTTDKREDLIWTWILDSLFYAPPMLVLVEKKRTRKSWAGTGLPLLPVLKIGSEIFVEEEANQDSQMLNRLHANGGRQ</sequence>
<keyword evidence="3" id="KW-1185">Reference proteome</keyword>
<feature type="transmembrane region" description="Helical" evidence="1">
    <location>
        <begin position="29"/>
        <end position="51"/>
    </location>
</feature>
<proteinExistence type="predicted"/>
<evidence type="ECO:0000313" key="2">
    <source>
        <dbReference type="EMBL" id="KAJ0962117.1"/>
    </source>
</evidence>
<reference evidence="2" key="1">
    <citation type="submission" date="2021-03" db="EMBL/GenBank/DDBJ databases">
        <authorList>
            <person name="Li Z."/>
            <person name="Yang C."/>
        </authorList>
    </citation>
    <scope>NUCLEOTIDE SEQUENCE</scope>
    <source>
        <strain evidence="2">Dzin_1.0</strain>
        <tissue evidence="2">Leaf</tissue>
    </source>
</reference>
<keyword evidence="1" id="KW-1133">Transmembrane helix</keyword>
<name>A0A9D5H3N0_9LILI</name>
<dbReference type="AlphaFoldDB" id="A0A9D5H3N0"/>
<evidence type="ECO:0000256" key="1">
    <source>
        <dbReference type="SAM" id="Phobius"/>
    </source>
</evidence>
<organism evidence="2 3">
    <name type="scientific">Dioscorea zingiberensis</name>
    <dbReference type="NCBI Taxonomy" id="325984"/>
    <lineage>
        <taxon>Eukaryota</taxon>
        <taxon>Viridiplantae</taxon>
        <taxon>Streptophyta</taxon>
        <taxon>Embryophyta</taxon>
        <taxon>Tracheophyta</taxon>
        <taxon>Spermatophyta</taxon>
        <taxon>Magnoliopsida</taxon>
        <taxon>Liliopsida</taxon>
        <taxon>Dioscoreales</taxon>
        <taxon>Dioscoreaceae</taxon>
        <taxon>Dioscorea</taxon>
    </lineage>
</organism>
<accession>A0A9D5H3N0</accession>